<evidence type="ECO:0000313" key="2">
    <source>
        <dbReference type="Proteomes" id="UP000595703"/>
    </source>
</evidence>
<reference evidence="1 2" key="1">
    <citation type="journal article" date="2010" name="J. Bacteriol.">
        <title>Biochemical characterization of a novel indole prenyltransferase from Streptomyces sp. SN-593.</title>
        <authorList>
            <person name="Takahashi S."/>
            <person name="Takagi H."/>
            <person name="Toyoda A."/>
            <person name="Uramoto M."/>
            <person name="Nogawa T."/>
            <person name="Ueki M."/>
            <person name="Sakaki Y."/>
            <person name="Osada H."/>
        </authorList>
    </citation>
    <scope>NUCLEOTIDE SEQUENCE [LARGE SCALE GENOMIC DNA]</scope>
    <source>
        <strain evidence="1 2">SN-593</strain>
    </source>
</reference>
<reference evidence="1 2" key="4">
    <citation type="journal article" date="2020" name="Sci. Rep.">
        <title>beta-carboline chemical signals induce reveromycin production through a LuxR family regulator in Streptomyces sp. SN-593.</title>
        <authorList>
            <person name="Panthee S."/>
            <person name="Kito N."/>
            <person name="Hayashi T."/>
            <person name="Shimizu T."/>
            <person name="Ishikawa J."/>
            <person name="Hamamoto H."/>
            <person name="Osada H."/>
            <person name="Takahashi S."/>
        </authorList>
    </citation>
    <scope>NUCLEOTIDE SEQUENCE [LARGE SCALE GENOMIC DNA]</scope>
    <source>
        <strain evidence="1 2">SN-593</strain>
    </source>
</reference>
<sequence>MSSKPPRVPAPAKVTEQDRAAAVRLICRTVPDPRHARTIIAALGLEEK</sequence>
<dbReference type="Proteomes" id="UP000595703">
    <property type="component" value="Chromosome"/>
</dbReference>
<dbReference type="EMBL" id="AP018365">
    <property type="protein sequence ID" value="BBB01027.1"/>
    <property type="molecule type" value="Genomic_DNA"/>
</dbReference>
<proteinExistence type="predicted"/>
<organism evidence="1 2">
    <name type="scientific">Actinacidiphila reveromycinica</name>
    <dbReference type="NCBI Taxonomy" id="659352"/>
    <lineage>
        <taxon>Bacteria</taxon>
        <taxon>Bacillati</taxon>
        <taxon>Actinomycetota</taxon>
        <taxon>Actinomycetes</taxon>
        <taxon>Kitasatosporales</taxon>
        <taxon>Streptomycetaceae</taxon>
        <taxon>Actinacidiphila</taxon>
    </lineage>
</organism>
<keyword evidence="2" id="KW-1185">Reference proteome</keyword>
<accession>A0A7U3UYN9</accession>
<gene>
    <name evidence="1" type="ORF">RVR_8259</name>
</gene>
<reference evidence="1 2" key="3">
    <citation type="journal article" date="2011" name="Nat. Chem. Biol.">
        <title>Reveromycin A biosynthesis uses RevG and RevJ for stereospecific spiroacetal formation.</title>
        <authorList>
            <person name="Takahashi S."/>
            <person name="Toyoda A."/>
            <person name="Sekiyama Y."/>
            <person name="Takagi H."/>
            <person name="Nogawa T."/>
            <person name="Uramoto M."/>
            <person name="Suzuki R."/>
            <person name="Koshino H."/>
            <person name="Kumano T."/>
            <person name="Panthee S."/>
            <person name="Dairi T."/>
            <person name="Ishikawa J."/>
            <person name="Ikeda H."/>
            <person name="Sakaki Y."/>
            <person name="Osada H."/>
        </authorList>
    </citation>
    <scope>NUCLEOTIDE SEQUENCE [LARGE SCALE GENOMIC DNA]</scope>
    <source>
        <strain evidence="1 2">SN-593</strain>
    </source>
</reference>
<name>A0A7U3UYN9_9ACTN</name>
<dbReference type="RefSeq" id="WP_202236978.1">
    <property type="nucleotide sequence ID" value="NZ_AP018365.1"/>
</dbReference>
<protein>
    <submittedName>
        <fullName evidence="1">Uncharacterized protein</fullName>
    </submittedName>
</protein>
<dbReference type="AlphaFoldDB" id="A0A7U3UYN9"/>
<dbReference type="KEGG" id="arev:RVR_8259"/>
<reference evidence="1 2" key="2">
    <citation type="journal article" date="2011" name="J. Antibiot.">
        <title>Furaquinocins I and J: novel polyketide isoprenoid hybrid compounds from Streptomyces reveromyceticus SN-593.</title>
        <authorList>
            <person name="Panthee S."/>
            <person name="Takahashi S."/>
            <person name="Takagi H."/>
            <person name="Nogawa T."/>
            <person name="Oowada E."/>
            <person name="Uramoto M."/>
            <person name="Osada H."/>
        </authorList>
    </citation>
    <scope>NUCLEOTIDE SEQUENCE [LARGE SCALE GENOMIC DNA]</scope>
    <source>
        <strain evidence="1 2">SN-593</strain>
    </source>
</reference>
<evidence type="ECO:0000313" key="1">
    <source>
        <dbReference type="EMBL" id="BBB01027.1"/>
    </source>
</evidence>